<keyword evidence="8" id="KW-0732">Signal</keyword>
<reference evidence="10" key="1">
    <citation type="submission" date="2013-02" db="EMBL/GenBank/DDBJ databases">
        <authorList>
            <person name="Cross G.A.M."/>
            <person name="Kim H.-S."/>
            <person name="Wickstead B."/>
        </authorList>
    </citation>
    <scope>NUCLEOTIDE SEQUENCE</scope>
    <source>
        <strain evidence="10">Lister 427</strain>
    </source>
</reference>
<keyword evidence="7" id="KW-0449">Lipoprotein</keyword>
<feature type="signal peptide" evidence="8">
    <location>
        <begin position="1"/>
        <end position="36"/>
    </location>
</feature>
<keyword evidence="4" id="KW-0336">GPI-anchor</keyword>
<organism evidence="10">
    <name type="scientific">Trypanosoma brucei</name>
    <dbReference type="NCBI Taxonomy" id="5691"/>
    <lineage>
        <taxon>Eukaryota</taxon>
        <taxon>Discoba</taxon>
        <taxon>Euglenozoa</taxon>
        <taxon>Kinetoplastea</taxon>
        <taxon>Metakinetoplastina</taxon>
        <taxon>Trypanosomatida</taxon>
        <taxon>Trypanosomatidae</taxon>
        <taxon>Trypanosoma</taxon>
    </lineage>
</organism>
<evidence type="ECO:0000256" key="4">
    <source>
        <dbReference type="ARBA" id="ARBA00022622"/>
    </source>
</evidence>
<dbReference type="GO" id="GO:0098552">
    <property type="term" value="C:side of membrane"/>
    <property type="evidence" value="ECO:0007669"/>
    <property type="project" value="UniProtKB-KW"/>
</dbReference>
<protein>
    <submittedName>
        <fullName evidence="10">Variant surface glycoprotein 336</fullName>
    </submittedName>
</protein>
<dbReference type="Gene3D" id="3.30.1680.40">
    <property type="match status" value="1"/>
</dbReference>
<evidence type="ECO:0000256" key="6">
    <source>
        <dbReference type="ARBA" id="ARBA00023180"/>
    </source>
</evidence>
<keyword evidence="5" id="KW-0472">Membrane</keyword>
<feature type="domain" description="Trypanosome variant surface glycoprotein C-terminal" evidence="9">
    <location>
        <begin position="472"/>
        <end position="530"/>
    </location>
</feature>
<dbReference type="SUPFAM" id="SSF58087">
    <property type="entry name" value="Variant surface glycoprotein (N-terminal domain)"/>
    <property type="match status" value="1"/>
</dbReference>
<accession>M4SXW0</accession>
<dbReference type="VEuPathDB" id="TriTrypDB:Tb1125.Tb09.v4.0166"/>
<feature type="chain" id="PRO_5004057627" evidence="8">
    <location>
        <begin position="37"/>
        <end position="531"/>
    </location>
</feature>
<dbReference type="GO" id="GO:0005886">
    <property type="term" value="C:plasma membrane"/>
    <property type="evidence" value="ECO:0007669"/>
    <property type="project" value="UniProtKB-SubCell"/>
</dbReference>
<keyword evidence="6" id="KW-0325">Glycoprotein</keyword>
<evidence type="ECO:0000256" key="2">
    <source>
        <dbReference type="ARBA" id="ARBA00004609"/>
    </source>
</evidence>
<keyword evidence="3" id="KW-1003">Cell membrane</keyword>
<comment type="function">
    <text evidence="1">VSG forms a coat on the surface of the parasite. The trypanosome evades the immune response of the host by expressing a series of antigenically distinct VSGs from an estimated 1000 VSG genes.</text>
</comment>
<dbReference type="InterPro" id="IPR019609">
    <property type="entry name" value="Variant_surf_glycoprt_trypan_C"/>
</dbReference>
<evidence type="ECO:0000256" key="7">
    <source>
        <dbReference type="ARBA" id="ARBA00023288"/>
    </source>
</evidence>
<feature type="domain" description="Trypanosome variant surface glycoprotein C-terminal" evidence="9">
    <location>
        <begin position="440"/>
        <end position="469"/>
    </location>
</feature>
<proteinExistence type="predicted"/>
<dbReference type="AlphaFoldDB" id="M4SXW0"/>
<evidence type="ECO:0000259" key="9">
    <source>
        <dbReference type="Pfam" id="PF10659"/>
    </source>
</evidence>
<sequence length="531" mass="56238">MKQLKMRKHATQRQAIPLIISRFLALAALHAVAANAQEATPDKAGNAVTTICDDARYTRFAANKLASKINKAMSDAAALQTAAISYRIAAAASADLKTKAALTALTIAQDKAAKEATEAVAKAKKQYDEAIRLLRLREGRLHSVMQNTFKVAAPSGGARISSTTVHELAGVYGCSATQTLEVDATANCSLEADDSGTVKDSDVNIAAATAIKTISEAALKPQTLTAKAYAKGTESTATFAHTAKQGYCTDTNGNGADLTGKSAIIGAELQVTSRTVAAETTALYKQGTTGECQQTKITAPWGEQQAATIAAALCDLRKAPLEIPTPLHKQTLANLETNVDIAEALNQAQAPGSALADDTKERKQLVNKYFGNNDIDFKAKIEQAIQTTEIDVTIGKTKIKKSPLALAGTEEGIQVLSYYFGKDLAAKKAVDMAAPVPTVAKEQSDKCKAITDKEKCKAEDGCELKGENCVAAEKNKGEENKEEKCTGKLEPECTKAPDCKWEDNKCKDSSILLNNNFALSVVSAAFAALLF</sequence>
<dbReference type="VEuPathDB" id="TriTrypDB:Tb427_000199000"/>
<dbReference type="VEuPathDB" id="TriTrypDB:Tb11.1720"/>
<dbReference type="EMBL" id="KC613483">
    <property type="protein sequence ID" value="AGH60914.1"/>
    <property type="molecule type" value="Genomic_DNA"/>
</dbReference>
<evidence type="ECO:0000256" key="1">
    <source>
        <dbReference type="ARBA" id="ARBA00002523"/>
    </source>
</evidence>
<evidence type="ECO:0000256" key="8">
    <source>
        <dbReference type="SAM" id="SignalP"/>
    </source>
</evidence>
<name>M4SXW0_9TRYP</name>
<evidence type="ECO:0000313" key="10">
    <source>
        <dbReference type="EMBL" id="AGH60914.1"/>
    </source>
</evidence>
<comment type="subcellular location">
    <subcellularLocation>
        <location evidence="2">Cell membrane</location>
        <topology evidence="2">Lipid-anchor</topology>
        <topology evidence="2">GPI-anchor</topology>
    </subcellularLocation>
</comment>
<dbReference type="Pfam" id="PF10659">
    <property type="entry name" value="Trypan_glycop_C"/>
    <property type="match status" value="2"/>
</dbReference>
<evidence type="ECO:0000256" key="3">
    <source>
        <dbReference type="ARBA" id="ARBA00022475"/>
    </source>
</evidence>
<reference evidence="10" key="2">
    <citation type="journal article" date="2014" name="Mol. Biochem. Parasitol.">
        <title>Capturing the variant surface glycoprotein repertoire (the VSGnome) of Trypanosoma brucei Lister 427.</title>
        <authorList>
            <person name="Cross G.A."/>
            <person name="Kim H.S."/>
            <person name="Wickstead B."/>
        </authorList>
    </citation>
    <scope>NUCLEOTIDE SEQUENCE</scope>
    <source>
        <strain evidence="10">Lister 427</strain>
    </source>
</reference>
<evidence type="ECO:0000256" key="5">
    <source>
        <dbReference type="ARBA" id="ARBA00023136"/>
    </source>
</evidence>